<dbReference type="AlphaFoldDB" id="S8BW12"/>
<evidence type="ECO:0000313" key="2">
    <source>
        <dbReference type="EMBL" id="EPS58554.1"/>
    </source>
</evidence>
<keyword evidence="1" id="KW-0812">Transmembrane</keyword>
<keyword evidence="3" id="KW-1185">Reference proteome</keyword>
<proteinExistence type="predicted"/>
<evidence type="ECO:0000313" key="3">
    <source>
        <dbReference type="Proteomes" id="UP000015453"/>
    </source>
</evidence>
<gene>
    <name evidence="2" type="ORF">M569_16259</name>
</gene>
<protein>
    <submittedName>
        <fullName evidence="2">Uncharacterized protein</fullName>
    </submittedName>
</protein>
<feature type="transmembrane region" description="Helical" evidence="1">
    <location>
        <begin position="12"/>
        <end position="30"/>
    </location>
</feature>
<comment type="caution">
    <text evidence="2">The sequence shown here is derived from an EMBL/GenBank/DDBJ whole genome shotgun (WGS) entry which is preliminary data.</text>
</comment>
<reference evidence="2 3" key="1">
    <citation type="journal article" date="2013" name="BMC Genomics">
        <title>The miniature genome of a carnivorous plant Genlisea aurea contains a low number of genes and short non-coding sequences.</title>
        <authorList>
            <person name="Leushkin E.V."/>
            <person name="Sutormin R.A."/>
            <person name="Nabieva E.R."/>
            <person name="Penin A.A."/>
            <person name="Kondrashov A.S."/>
            <person name="Logacheva M.D."/>
        </authorList>
    </citation>
    <scope>NUCLEOTIDE SEQUENCE [LARGE SCALE GENOMIC DNA]</scope>
</reference>
<feature type="transmembrane region" description="Helical" evidence="1">
    <location>
        <begin position="42"/>
        <end position="64"/>
    </location>
</feature>
<keyword evidence="1" id="KW-1133">Transmembrane helix</keyword>
<dbReference type="EMBL" id="AUSU01009105">
    <property type="protein sequence ID" value="EPS58554.1"/>
    <property type="molecule type" value="Genomic_DNA"/>
</dbReference>
<accession>S8BW12</accession>
<sequence length="77" mass="9066">MSCNENLVSWSLSYSSAAANLNITLYFRFICRFRHLTLRFMIHISFNNFISNFIIPLIYVGFILNEGKLLLIEYHIS</sequence>
<organism evidence="2 3">
    <name type="scientific">Genlisea aurea</name>
    <dbReference type="NCBI Taxonomy" id="192259"/>
    <lineage>
        <taxon>Eukaryota</taxon>
        <taxon>Viridiplantae</taxon>
        <taxon>Streptophyta</taxon>
        <taxon>Embryophyta</taxon>
        <taxon>Tracheophyta</taxon>
        <taxon>Spermatophyta</taxon>
        <taxon>Magnoliopsida</taxon>
        <taxon>eudicotyledons</taxon>
        <taxon>Gunneridae</taxon>
        <taxon>Pentapetalae</taxon>
        <taxon>asterids</taxon>
        <taxon>lamiids</taxon>
        <taxon>Lamiales</taxon>
        <taxon>Lentibulariaceae</taxon>
        <taxon>Genlisea</taxon>
    </lineage>
</organism>
<evidence type="ECO:0000256" key="1">
    <source>
        <dbReference type="SAM" id="Phobius"/>
    </source>
</evidence>
<name>S8BW12_9LAMI</name>
<keyword evidence="1" id="KW-0472">Membrane</keyword>
<dbReference type="Proteomes" id="UP000015453">
    <property type="component" value="Unassembled WGS sequence"/>
</dbReference>